<dbReference type="PANTHER" id="PTHR36331:SF1">
    <property type="entry name" value="40S RIBOSOMAL PROTEIN"/>
    <property type="match status" value="1"/>
</dbReference>
<sequence length="98" mass="10677">MSLRQFFGLSNGELMRPDAKPCSAMMRQTASIFGIGGALVFWTFSKVHYGPRITFPRAVRWGLCGAVTGSSSTALLVRLFSTECEPQNVAAYDKPTSP</sequence>
<dbReference type="AlphaFoldDB" id="D5ACL5"/>
<proteinExistence type="evidence at transcript level"/>
<accession>D5ACL5</accession>
<name>D5ACL5_PICSI</name>
<dbReference type="Pfam" id="PF25285">
    <property type="entry name" value="DUF7875"/>
    <property type="match status" value="1"/>
</dbReference>
<reference evidence="2" key="1">
    <citation type="submission" date="2010-04" db="EMBL/GenBank/DDBJ databases">
        <authorList>
            <person name="Reid K.E."/>
            <person name="Liao N."/>
            <person name="Chan S."/>
            <person name="Docking R."/>
            <person name="Taylor G."/>
            <person name="Moore R."/>
            <person name="Mayo M."/>
            <person name="Munro S."/>
            <person name="King J."/>
            <person name="Yanchuk A."/>
            <person name="Holt R."/>
            <person name="Jones S."/>
            <person name="Marra M."/>
            <person name="Ritland C.E."/>
            <person name="Ritland K."/>
            <person name="Bohlmann J."/>
        </authorList>
    </citation>
    <scope>NUCLEOTIDE SEQUENCE</scope>
    <source>
        <tissue evidence="2">Bud</tissue>
    </source>
</reference>
<evidence type="ECO:0000259" key="1">
    <source>
        <dbReference type="Pfam" id="PF25285"/>
    </source>
</evidence>
<protein>
    <recommendedName>
        <fullName evidence="1">DUF7875 domain-containing protein</fullName>
    </recommendedName>
</protein>
<organism evidence="2">
    <name type="scientific">Picea sitchensis</name>
    <name type="common">Sitka spruce</name>
    <name type="synonym">Pinus sitchensis</name>
    <dbReference type="NCBI Taxonomy" id="3332"/>
    <lineage>
        <taxon>Eukaryota</taxon>
        <taxon>Viridiplantae</taxon>
        <taxon>Streptophyta</taxon>
        <taxon>Embryophyta</taxon>
        <taxon>Tracheophyta</taxon>
        <taxon>Spermatophyta</taxon>
        <taxon>Pinopsida</taxon>
        <taxon>Pinidae</taxon>
        <taxon>Conifers I</taxon>
        <taxon>Pinales</taxon>
        <taxon>Pinaceae</taxon>
        <taxon>Picea</taxon>
    </lineage>
</organism>
<dbReference type="InterPro" id="IPR057197">
    <property type="entry name" value="DUF7875"/>
</dbReference>
<feature type="domain" description="DUF7875" evidence="1">
    <location>
        <begin position="1"/>
        <end position="95"/>
    </location>
</feature>
<dbReference type="PANTHER" id="PTHR36331">
    <property type="entry name" value="40S RIBOSOMAL PROTEIN"/>
    <property type="match status" value="1"/>
</dbReference>
<dbReference type="EMBL" id="BT124001">
    <property type="protein sequence ID" value="ADE77284.1"/>
    <property type="molecule type" value="mRNA"/>
</dbReference>
<evidence type="ECO:0000313" key="2">
    <source>
        <dbReference type="EMBL" id="ADE77284.1"/>
    </source>
</evidence>